<dbReference type="Proteomes" id="UP001152523">
    <property type="component" value="Unassembled WGS sequence"/>
</dbReference>
<dbReference type="PROSITE" id="PS50158">
    <property type="entry name" value="ZF_CCHC"/>
    <property type="match status" value="1"/>
</dbReference>
<dbReference type="Pfam" id="PF13976">
    <property type="entry name" value="gag_pre-integrs"/>
    <property type="match status" value="1"/>
</dbReference>
<dbReference type="InterPro" id="IPR005162">
    <property type="entry name" value="Retrotrans_gag_dom"/>
</dbReference>
<dbReference type="InterPro" id="IPR054722">
    <property type="entry name" value="PolX-like_BBD"/>
</dbReference>
<organism evidence="3 4">
    <name type="scientific">Cuscuta epithymum</name>
    <dbReference type="NCBI Taxonomy" id="186058"/>
    <lineage>
        <taxon>Eukaryota</taxon>
        <taxon>Viridiplantae</taxon>
        <taxon>Streptophyta</taxon>
        <taxon>Embryophyta</taxon>
        <taxon>Tracheophyta</taxon>
        <taxon>Spermatophyta</taxon>
        <taxon>Magnoliopsida</taxon>
        <taxon>eudicotyledons</taxon>
        <taxon>Gunneridae</taxon>
        <taxon>Pentapetalae</taxon>
        <taxon>asterids</taxon>
        <taxon>lamiids</taxon>
        <taxon>Solanales</taxon>
        <taxon>Convolvulaceae</taxon>
        <taxon>Cuscuteae</taxon>
        <taxon>Cuscuta</taxon>
        <taxon>Cuscuta subgen. Cuscuta</taxon>
    </lineage>
</organism>
<comment type="caution">
    <text evidence="3">The sequence shown here is derived from an EMBL/GenBank/DDBJ whole genome shotgun (WGS) entry which is preliminary data.</text>
</comment>
<evidence type="ECO:0000259" key="2">
    <source>
        <dbReference type="PROSITE" id="PS50158"/>
    </source>
</evidence>
<proteinExistence type="predicted"/>
<dbReference type="InterPro" id="IPR025724">
    <property type="entry name" value="GAG-pre-integrase_dom"/>
</dbReference>
<dbReference type="GO" id="GO:0008270">
    <property type="term" value="F:zinc ion binding"/>
    <property type="evidence" value="ECO:0007669"/>
    <property type="project" value="UniProtKB-KW"/>
</dbReference>
<keyword evidence="1" id="KW-0479">Metal-binding</keyword>
<dbReference type="Pfam" id="PF22936">
    <property type="entry name" value="Pol_BBD"/>
    <property type="match status" value="1"/>
</dbReference>
<protein>
    <recommendedName>
        <fullName evidence="2">CCHC-type domain-containing protein</fullName>
    </recommendedName>
</protein>
<evidence type="ECO:0000313" key="4">
    <source>
        <dbReference type="Proteomes" id="UP001152523"/>
    </source>
</evidence>
<sequence length="572" mass="64649">MAMGRSYAVALMANTNDQNSSHEDPNSPYYMHISENPGQILVNPLLNESNYHSWSRAMKMALLSKNKWNFVNGSIAIPSKNDPTYHSWERNNNMVASWLVRAVSPSIAQSILWIENAADIWTDLKERFSEGNAFRLSDIQDEISSLRQKGLSVTEYFTQLKLLWDEMMSIRPLPVCVCDPKCKCGAMTKIIQYAEDDKVMRFLKGLNQEYMNVKSQVLLIDPIPGMSKVYGMTVKLEHKLVSEESDIIHANSVGMSIPNSEVKTNLINAVNGNFKKPGGFGTGQKPKCTHCGKLGHTVDKCYHLHGFPPGYKFKARQDEGQKSISHTVGIEQAGFTNEQLQYLMNFFQRQQVSKSRDPAVASVTKGVAKQVGNENDHYSGKYVSLINVDEVMNNDFTDWILDTGATDHITCNLKCFYSYEPVKGISVRLPNGTYQAVSHIGKVKLSDVLWIRDVLYIPTFKYNLISASKLTKQCKCWLTILPDCCLIQETHGGMMIGTAKEHNGLYHMKQYRIGFDRGNINSSVLCNNVSKRQLWHYRFGHAPDSRLSHIECIDFGSTNNKEFVCDTCHFAK</sequence>
<evidence type="ECO:0000313" key="3">
    <source>
        <dbReference type="EMBL" id="CAH9143417.1"/>
    </source>
</evidence>
<reference evidence="3" key="1">
    <citation type="submission" date="2022-07" db="EMBL/GenBank/DDBJ databases">
        <authorList>
            <person name="Macas J."/>
            <person name="Novak P."/>
            <person name="Neumann P."/>
        </authorList>
    </citation>
    <scope>NUCLEOTIDE SEQUENCE</scope>
</reference>
<dbReference type="Pfam" id="PF03732">
    <property type="entry name" value="Retrotrans_gag"/>
    <property type="match status" value="1"/>
</dbReference>
<dbReference type="PANTHER" id="PTHR37610">
    <property type="entry name" value="CCHC-TYPE DOMAIN-CONTAINING PROTEIN"/>
    <property type="match status" value="1"/>
</dbReference>
<name>A0AAV0G7S7_9ASTE</name>
<gene>
    <name evidence="3" type="ORF">CEPIT_LOCUS40649</name>
</gene>
<keyword evidence="1" id="KW-0863">Zinc-finger</keyword>
<accession>A0AAV0G7S7</accession>
<dbReference type="Pfam" id="PF14244">
    <property type="entry name" value="Retrotran_gag_3"/>
    <property type="match status" value="1"/>
</dbReference>
<feature type="domain" description="CCHC-type" evidence="2">
    <location>
        <begin position="287"/>
        <end position="301"/>
    </location>
</feature>
<dbReference type="InterPro" id="IPR029472">
    <property type="entry name" value="Copia-like_N"/>
</dbReference>
<keyword evidence="1" id="KW-0862">Zinc</keyword>
<feature type="non-terminal residue" evidence="3">
    <location>
        <position position="572"/>
    </location>
</feature>
<keyword evidence="4" id="KW-1185">Reference proteome</keyword>
<dbReference type="EMBL" id="CAMAPF010001051">
    <property type="protein sequence ID" value="CAH9143417.1"/>
    <property type="molecule type" value="Genomic_DNA"/>
</dbReference>
<evidence type="ECO:0000256" key="1">
    <source>
        <dbReference type="PROSITE-ProRule" id="PRU00047"/>
    </source>
</evidence>
<dbReference type="GO" id="GO:0003676">
    <property type="term" value="F:nucleic acid binding"/>
    <property type="evidence" value="ECO:0007669"/>
    <property type="project" value="InterPro"/>
</dbReference>
<dbReference type="PANTHER" id="PTHR37610:SF55">
    <property type="entry name" value="RETROTRANSPOSON COPIA-LIKE N-TERMINAL DOMAIN-CONTAINING PROTEIN"/>
    <property type="match status" value="1"/>
</dbReference>
<dbReference type="AlphaFoldDB" id="A0AAV0G7S7"/>
<dbReference type="InterPro" id="IPR001878">
    <property type="entry name" value="Znf_CCHC"/>
</dbReference>